<sequence>MNWNDGRGIELALNALDFFLFYCKILRIRLTSSAAIPLLPNEEKLISKSTFHNIEFTYPSAKFFNLSIFLHHF</sequence>
<evidence type="ECO:0000313" key="1">
    <source>
        <dbReference type="EMBL" id="KOF82187.1"/>
    </source>
</evidence>
<gene>
    <name evidence="1" type="ORF">OCBIM_22025591mg</name>
</gene>
<protein>
    <submittedName>
        <fullName evidence="1">Uncharacterized protein</fullName>
    </submittedName>
</protein>
<dbReference type="AlphaFoldDB" id="A0A0L8GZ35"/>
<name>A0A0L8GZ35_OCTBM</name>
<proteinExistence type="predicted"/>
<dbReference type="EMBL" id="KQ419857">
    <property type="protein sequence ID" value="KOF82187.1"/>
    <property type="molecule type" value="Genomic_DNA"/>
</dbReference>
<accession>A0A0L8GZ35</accession>
<organism evidence="1">
    <name type="scientific">Octopus bimaculoides</name>
    <name type="common">California two-spotted octopus</name>
    <dbReference type="NCBI Taxonomy" id="37653"/>
    <lineage>
        <taxon>Eukaryota</taxon>
        <taxon>Metazoa</taxon>
        <taxon>Spiralia</taxon>
        <taxon>Lophotrochozoa</taxon>
        <taxon>Mollusca</taxon>
        <taxon>Cephalopoda</taxon>
        <taxon>Coleoidea</taxon>
        <taxon>Octopodiformes</taxon>
        <taxon>Octopoda</taxon>
        <taxon>Incirrata</taxon>
        <taxon>Octopodidae</taxon>
        <taxon>Octopus</taxon>
    </lineage>
</organism>
<reference evidence="1" key="1">
    <citation type="submission" date="2015-07" db="EMBL/GenBank/DDBJ databases">
        <title>MeaNS - Measles Nucleotide Surveillance Program.</title>
        <authorList>
            <person name="Tran T."/>
            <person name="Druce J."/>
        </authorList>
    </citation>
    <scope>NUCLEOTIDE SEQUENCE</scope>
    <source>
        <strain evidence="1">UCB-OBI-ISO-001</strain>
        <tissue evidence="1">Gonad</tissue>
    </source>
</reference>